<keyword evidence="7" id="KW-1185">Reference proteome</keyword>
<dbReference type="Proteomes" id="UP000279236">
    <property type="component" value="Unassembled WGS sequence"/>
</dbReference>
<dbReference type="PANTHER" id="PTHR10357:SF179">
    <property type="entry name" value="NEUTRAL AND BASIC AMINO ACID TRANSPORT PROTEIN RBAT"/>
    <property type="match status" value="1"/>
</dbReference>
<organism evidence="6 7">
    <name type="scientific">Apiotrichum porosum</name>
    <dbReference type="NCBI Taxonomy" id="105984"/>
    <lineage>
        <taxon>Eukaryota</taxon>
        <taxon>Fungi</taxon>
        <taxon>Dikarya</taxon>
        <taxon>Basidiomycota</taxon>
        <taxon>Agaricomycotina</taxon>
        <taxon>Tremellomycetes</taxon>
        <taxon>Trichosporonales</taxon>
        <taxon>Trichosporonaceae</taxon>
        <taxon>Apiotrichum</taxon>
    </lineage>
</organism>
<comment type="similarity">
    <text evidence="1">Belongs to the glycosyl hydrolase 13 family.</text>
</comment>
<evidence type="ECO:0000313" key="6">
    <source>
        <dbReference type="EMBL" id="RSH78837.1"/>
    </source>
</evidence>
<dbReference type="FunFam" id="3.90.400.10:FF:000004">
    <property type="entry name" value="Oligo-1,6-glucosidase"/>
    <property type="match status" value="1"/>
</dbReference>
<evidence type="ECO:0000256" key="4">
    <source>
        <dbReference type="ARBA" id="ARBA00026248"/>
    </source>
</evidence>
<evidence type="ECO:0000256" key="1">
    <source>
        <dbReference type="ARBA" id="ARBA00008061"/>
    </source>
</evidence>
<dbReference type="GO" id="GO:0033934">
    <property type="term" value="F:glucan 1,4-alpha-maltotriohydrolase activity"/>
    <property type="evidence" value="ECO:0007669"/>
    <property type="project" value="TreeGrafter"/>
</dbReference>
<protein>
    <recommendedName>
        <fullName evidence="5">Glycosyl hydrolase family 13 catalytic domain-containing protein</fullName>
    </recommendedName>
</protein>
<dbReference type="Gene3D" id="3.20.20.80">
    <property type="entry name" value="Glycosidases"/>
    <property type="match status" value="1"/>
</dbReference>
<accession>A0A427XJA9</accession>
<dbReference type="InterPro" id="IPR017853">
    <property type="entry name" value="GH"/>
</dbReference>
<name>A0A427XJA9_9TREE</name>
<sequence length="571" mass="66593">MTQKQTAFIPTRDIAKKWWKSAVVYQVYPASFYDTNGDGVGDLKGVIAKLDYLKDLGVDAIWINPMFKSPQGDMDIHEAYGTVADVDTLIAELHKRDMKLVLDLVPNHTSEEHPWFLESKSSKTNPKRNWYFWRPPKYDADGNRKEPNNWESVFGGPAWKWDESTQEYYLHIFDQCQPDLNWDEPEVREEMYSMMRWWIDKGADGYRIDVIGRISKNQELPDAPVTNPDKPYQEIRRADGPRLHEFLKEMDREVMSKYDKDIMSVGELNQVEPDHMLKFTHPDNHEISMGFTFDHCNIGIIGTGMWRHVVGPYKLSELKKTFSKWQGVRDMGAWHALYLENHDQPRSISRWTSDKPEFRWDSGRLLAMLECTQFGTVYIYQGQEIGMINIPDDWPLEEWKDVQTGNIVREFRERGEDVEQWTKKVYAKARDNARNPVQWNSEANGGFSTGTPWMRVSPDYLECNVEAQVNDPNSLFSFWKTLLALRKEHEDVLIYGSYRELTPEDERVFAYLREEKFLVVMNFTEETVEYELPEKYATSKLVVGTQDSFPATLGATVTLPAFAGVIYEVVQ</sequence>
<dbReference type="STRING" id="105984.A0A427XJA9"/>
<dbReference type="RefSeq" id="XP_028473984.1">
    <property type="nucleotide sequence ID" value="XM_028617521.1"/>
</dbReference>
<dbReference type="SMART" id="SM00642">
    <property type="entry name" value="Aamy"/>
    <property type="match status" value="1"/>
</dbReference>
<keyword evidence="3" id="KW-0326">Glycosidase</keyword>
<dbReference type="FunFam" id="3.20.20.80:FF:000064">
    <property type="entry name" value="Oligo-1,6-glucosidase"/>
    <property type="match status" value="1"/>
</dbReference>
<evidence type="ECO:0000256" key="3">
    <source>
        <dbReference type="ARBA" id="ARBA00023295"/>
    </source>
</evidence>
<dbReference type="Pfam" id="PF16657">
    <property type="entry name" value="Malt_amylase_C"/>
    <property type="match status" value="1"/>
</dbReference>
<keyword evidence="2" id="KW-0378">Hydrolase</keyword>
<keyword evidence="4" id="KW-0462">Maltose metabolism</keyword>
<dbReference type="GO" id="GO:0004556">
    <property type="term" value="F:alpha-amylase activity"/>
    <property type="evidence" value="ECO:0007669"/>
    <property type="project" value="TreeGrafter"/>
</dbReference>
<dbReference type="SUPFAM" id="SSF51011">
    <property type="entry name" value="Glycosyl hydrolase domain"/>
    <property type="match status" value="1"/>
</dbReference>
<proteinExistence type="inferred from homology"/>
<dbReference type="OrthoDB" id="1740265at2759"/>
<dbReference type="Gene3D" id="3.90.400.10">
    <property type="entry name" value="Oligo-1,6-glucosidase, Domain 2"/>
    <property type="match status" value="1"/>
</dbReference>
<evidence type="ECO:0000313" key="7">
    <source>
        <dbReference type="Proteomes" id="UP000279236"/>
    </source>
</evidence>
<dbReference type="InterPro" id="IPR032091">
    <property type="entry name" value="Malt_amylase-like_C"/>
</dbReference>
<dbReference type="InterPro" id="IPR006047">
    <property type="entry name" value="GH13_cat_dom"/>
</dbReference>
<dbReference type="PANTHER" id="PTHR10357">
    <property type="entry name" value="ALPHA-AMYLASE FAMILY MEMBER"/>
    <property type="match status" value="1"/>
</dbReference>
<dbReference type="CDD" id="cd11333">
    <property type="entry name" value="AmyAc_SI_OligoGlu_DGase"/>
    <property type="match status" value="1"/>
</dbReference>
<dbReference type="Gene3D" id="2.60.40.1180">
    <property type="entry name" value="Golgi alpha-mannosidase II"/>
    <property type="match status" value="1"/>
</dbReference>
<evidence type="ECO:0000259" key="5">
    <source>
        <dbReference type="SMART" id="SM00642"/>
    </source>
</evidence>
<dbReference type="GO" id="GO:0004575">
    <property type="term" value="F:sucrose alpha-glucosidase activity"/>
    <property type="evidence" value="ECO:0007669"/>
    <property type="project" value="TreeGrafter"/>
</dbReference>
<reference evidence="6 7" key="1">
    <citation type="submission" date="2018-11" db="EMBL/GenBank/DDBJ databases">
        <title>Genome sequence of Apiotrichum porosum DSM 27194.</title>
        <authorList>
            <person name="Aliyu H."/>
            <person name="Gorte O."/>
            <person name="Ochsenreither K."/>
        </authorList>
    </citation>
    <scope>NUCLEOTIDE SEQUENCE [LARGE SCALE GENOMIC DNA]</scope>
    <source>
        <strain evidence="6 7">DSM 27194</strain>
    </source>
</reference>
<dbReference type="Pfam" id="PF00128">
    <property type="entry name" value="Alpha-amylase"/>
    <property type="match status" value="1"/>
</dbReference>
<feature type="domain" description="Glycosyl hydrolase family 13 catalytic" evidence="5">
    <location>
        <begin position="26"/>
        <end position="434"/>
    </location>
</feature>
<evidence type="ECO:0000256" key="2">
    <source>
        <dbReference type="ARBA" id="ARBA00022801"/>
    </source>
</evidence>
<dbReference type="GO" id="GO:0004574">
    <property type="term" value="F:oligo-1,6-glucosidase activity"/>
    <property type="evidence" value="ECO:0007669"/>
    <property type="project" value="TreeGrafter"/>
</dbReference>
<dbReference type="InterPro" id="IPR013780">
    <property type="entry name" value="Glyco_hydro_b"/>
</dbReference>
<gene>
    <name evidence="6" type="ORF">EHS24_001758</name>
</gene>
<comment type="caution">
    <text evidence="6">The sequence shown here is derived from an EMBL/GenBank/DDBJ whole genome shotgun (WGS) entry which is preliminary data.</text>
</comment>
<dbReference type="EMBL" id="RSCE01000011">
    <property type="protein sequence ID" value="RSH78837.1"/>
    <property type="molecule type" value="Genomic_DNA"/>
</dbReference>
<dbReference type="GO" id="GO:0000025">
    <property type="term" value="P:maltose catabolic process"/>
    <property type="evidence" value="ECO:0007669"/>
    <property type="project" value="TreeGrafter"/>
</dbReference>
<dbReference type="InterPro" id="IPR045857">
    <property type="entry name" value="O16G_dom_2"/>
</dbReference>
<dbReference type="GeneID" id="39586301"/>
<dbReference type="GO" id="GO:0005987">
    <property type="term" value="P:sucrose catabolic process"/>
    <property type="evidence" value="ECO:0007669"/>
    <property type="project" value="TreeGrafter"/>
</dbReference>
<dbReference type="AlphaFoldDB" id="A0A427XJA9"/>
<dbReference type="SUPFAM" id="SSF51445">
    <property type="entry name" value="(Trans)glycosidases"/>
    <property type="match status" value="1"/>
</dbReference>